<dbReference type="PANTHER" id="PTHR13108">
    <property type="entry name" value="CONDENSIN COMPLEX SUBUNIT 2"/>
    <property type="match status" value="1"/>
</dbReference>
<protein>
    <recommendedName>
        <fullName evidence="4">Condensin complex subunit 2</fullName>
    </recommendedName>
</protein>
<organism evidence="13 14">
    <name type="scientific">Plasmodium ovale curtisi</name>
    <dbReference type="NCBI Taxonomy" id="864141"/>
    <lineage>
        <taxon>Eukaryota</taxon>
        <taxon>Sar</taxon>
        <taxon>Alveolata</taxon>
        <taxon>Apicomplexa</taxon>
        <taxon>Aconoidasida</taxon>
        <taxon>Haemosporida</taxon>
        <taxon>Plasmodiidae</taxon>
        <taxon>Plasmodium</taxon>
        <taxon>Plasmodium (Plasmodium)</taxon>
    </lineage>
</organism>
<sequence length="988" mass="113098">MIKTEGYKIGDMEATYAAYSTCIPHTKNTHAKSNGKMKKLGVNTKVGANLTQLKENKNIFKKPIEFNKNLRRLSFLNNNSKEDINKDTSSKCDKTRVKEINDVFKNCMVALSHNKICTRNAFDIRIIDHLEDLVNLNDEEINDELNDELLENGDFNLSFTRASKAIEGATKVYGYRVEAIYDQTYNFISNMNIAKQNEMYEEEVDEKKNSNEISNKKMKKRKLEFLQESSTLAKSSDITIDSIAVSNISVDTFFLKLNSTYDHSSCHSYLLPNLILNNDLSIQFDGDIDACEYKKRKKLEEVNAEGTEEEESGVCIGNGSSSYKAKKRMHYRNNVGNYGNGLYGDNNNLMMSNYKKRLYLRADILRDILFGSGCSNGSDDFNNLNICPELDYFKEEINKQKLKRRDSKTLDEGDYDDDNGEEVENISTEKNDDFEEENAKKGLSISENISLDNFFDDNDYTNNGSTNMGENKLNASLHNNNLNFNDYKIEDLNIENAMQESLAFDNINLSDSLGNNLHFSQSVMSLQQNANTMPGFQLPELMKSENKDFSLINSITGNFQMNTQNMFSFSNPQGGAVGTSSSAASAVARGGTPTRRSIISTIPDEDTLWNRNVMTFENRLDAIDVNSKFNYHYYIPSKLMINGNFRNLMEINKNLYKNKQAVLHNAINRKTKVAFDVSHIDFENLYIEINDIERSTYDLWKKEKKKYVSNALFSIDHTSYIFETKDNCINCVNTVIDKIMKFSKSAIMSATEDCNNDVKLNVVLNEINNDFLTNEIDHMNYGECKNVDSMYADNMEEAQDSHLQEGLNDAIDKFYNMDFEDIWQNENKDNMSKQESKYDNTSILQFHQSLSHANSLGNAHMEHVLKFVDVSKIKKILCDIVKPSENEKDDSADMGQATDAGEKDKQIVLYEGEKTTTFKEIINKTRSKLNHFEVKDTSVHMLFVCLLYTCNDQELLLEKIPNDEDFYIRYGLPVECHVKPDETLMLCN</sequence>
<comment type="subcellular location">
    <subcellularLocation>
        <location evidence="1">Chromosome</location>
    </subcellularLocation>
    <subcellularLocation>
        <location evidence="2">Cytoplasm</location>
    </subcellularLocation>
</comment>
<evidence type="ECO:0000313" key="13">
    <source>
        <dbReference type="EMBL" id="SBS87891.1"/>
    </source>
</evidence>
<keyword evidence="11" id="KW-0175">Coiled coil</keyword>
<keyword evidence="9" id="KW-0226">DNA condensation</keyword>
<evidence type="ECO:0000256" key="8">
    <source>
        <dbReference type="ARBA" id="ARBA00022776"/>
    </source>
</evidence>
<gene>
    <name evidence="13" type="ORF">POVCU2_0045070</name>
</gene>
<keyword evidence="5" id="KW-0158">Chromosome</keyword>
<proteinExistence type="inferred from homology"/>
<dbReference type="GO" id="GO:0003682">
    <property type="term" value="F:chromatin binding"/>
    <property type="evidence" value="ECO:0007669"/>
    <property type="project" value="TreeGrafter"/>
</dbReference>
<dbReference type="GO" id="GO:0005737">
    <property type="term" value="C:cytoplasm"/>
    <property type="evidence" value="ECO:0007669"/>
    <property type="project" value="UniProtKB-SubCell"/>
</dbReference>
<keyword evidence="6" id="KW-0963">Cytoplasm</keyword>
<feature type="region of interest" description="Disordered" evidence="12">
    <location>
        <begin position="403"/>
        <end position="437"/>
    </location>
</feature>
<feature type="coiled-coil region" evidence="11">
    <location>
        <begin position="190"/>
        <end position="217"/>
    </location>
</feature>
<evidence type="ECO:0000256" key="2">
    <source>
        <dbReference type="ARBA" id="ARBA00004496"/>
    </source>
</evidence>
<dbReference type="GO" id="GO:0007076">
    <property type="term" value="P:mitotic chromosome condensation"/>
    <property type="evidence" value="ECO:0007669"/>
    <property type="project" value="InterPro"/>
</dbReference>
<dbReference type="GO" id="GO:0000796">
    <property type="term" value="C:condensin complex"/>
    <property type="evidence" value="ECO:0007669"/>
    <property type="project" value="InterPro"/>
</dbReference>
<dbReference type="AlphaFoldDB" id="A0A1A8W9L5"/>
<evidence type="ECO:0000256" key="12">
    <source>
        <dbReference type="SAM" id="MobiDB-lite"/>
    </source>
</evidence>
<dbReference type="InterPro" id="IPR022816">
    <property type="entry name" value="Condensin_barren_su2"/>
</dbReference>
<dbReference type="PANTHER" id="PTHR13108:SF9">
    <property type="entry name" value="CONDENSIN COMPLEX SUBUNIT 2"/>
    <property type="match status" value="1"/>
</dbReference>
<evidence type="ECO:0000256" key="1">
    <source>
        <dbReference type="ARBA" id="ARBA00004286"/>
    </source>
</evidence>
<dbReference type="Pfam" id="PF05786">
    <property type="entry name" value="Cnd2"/>
    <property type="match status" value="1"/>
</dbReference>
<keyword evidence="8" id="KW-0498">Mitosis</keyword>
<dbReference type="EMBL" id="FLQU01000603">
    <property type="protein sequence ID" value="SBS87891.1"/>
    <property type="molecule type" value="Genomic_DNA"/>
</dbReference>
<evidence type="ECO:0000256" key="6">
    <source>
        <dbReference type="ARBA" id="ARBA00022490"/>
    </source>
</evidence>
<evidence type="ECO:0000256" key="7">
    <source>
        <dbReference type="ARBA" id="ARBA00022618"/>
    </source>
</evidence>
<evidence type="ECO:0000256" key="3">
    <source>
        <dbReference type="ARBA" id="ARBA00009471"/>
    </source>
</evidence>
<accession>A0A1A8W9L5</accession>
<comment type="similarity">
    <text evidence="3">Belongs to the CND2 (condensin subunit 2) family.</text>
</comment>
<evidence type="ECO:0000313" key="14">
    <source>
        <dbReference type="Proteomes" id="UP000078560"/>
    </source>
</evidence>
<dbReference type="Proteomes" id="UP000078560">
    <property type="component" value="Unassembled WGS sequence"/>
</dbReference>
<feature type="compositionally biased region" description="Acidic residues" evidence="12">
    <location>
        <begin position="412"/>
        <end position="424"/>
    </location>
</feature>
<name>A0A1A8W9L5_PLAOA</name>
<keyword evidence="7" id="KW-0132">Cell division</keyword>
<evidence type="ECO:0000256" key="11">
    <source>
        <dbReference type="SAM" id="Coils"/>
    </source>
</evidence>
<evidence type="ECO:0000256" key="9">
    <source>
        <dbReference type="ARBA" id="ARBA00023067"/>
    </source>
</evidence>
<evidence type="ECO:0000256" key="10">
    <source>
        <dbReference type="ARBA" id="ARBA00023306"/>
    </source>
</evidence>
<dbReference type="GO" id="GO:0051301">
    <property type="term" value="P:cell division"/>
    <property type="evidence" value="ECO:0007669"/>
    <property type="project" value="UniProtKB-KW"/>
</dbReference>
<keyword evidence="10" id="KW-0131">Cell cycle</keyword>
<evidence type="ECO:0000256" key="4">
    <source>
        <dbReference type="ARBA" id="ARBA00016065"/>
    </source>
</evidence>
<evidence type="ECO:0000256" key="5">
    <source>
        <dbReference type="ARBA" id="ARBA00022454"/>
    </source>
</evidence>
<reference evidence="14" key="1">
    <citation type="submission" date="2016-05" db="EMBL/GenBank/DDBJ databases">
        <authorList>
            <person name="Naeem Raeece"/>
        </authorList>
    </citation>
    <scope>NUCLEOTIDE SEQUENCE [LARGE SCALE GENOMIC DNA]</scope>
</reference>